<dbReference type="Gene3D" id="3.90.1750.20">
    <property type="entry name" value="Putative Large Serine Recombinase, Chain B, Domain 2"/>
    <property type="match status" value="1"/>
</dbReference>
<proteinExistence type="predicted"/>
<name>A0A8J7F407_9CYAN</name>
<keyword evidence="3" id="KW-0233">DNA recombination</keyword>
<keyword evidence="1" id="KW-0229">DNA integration</keyword>
<accession>A0A8J7F407</accession>
<dbReference type="Pfam" id="PF13408">
    <property type="entry name" value="Zn_ribbon_recom"/>
    <property type="match status" value="1"/>
</dbReference>
<dbReference type="PANTHER" id="PTHR30461">
    <property type="entry name" value="DNA-INVERTASE FROM LAMBDOID PROPHAGE"/>
    <property type="match status" value="1"/>
</dbReference>
<evidence type="ECO:0000313" key="9">
    <source>
        <dbReference type="Proteomes" id="UP000620559"/>
    </source>
</evidence>
<feature type="domain" description="Resolvase/invertase-type recombinase catalytic" evidence="6">
    <location>
        <begin position="1"/>
        <end position="141"/>
    </location>
</feature>
<evidence type="ECO:0000259" key="7">
    <source>
        <dbReference type="PROSITE" id="PS51737"/>
    </source>
</evidence>
<evidence type="ECO:0000313" key="8">
    <source>
        <dbReference type="EMBL" id="MBE9212960.1"/>
    </source>
</evidence>
<dbReference type="InterPro" id="IPR050639">
    <property type="entry name" value="SSR_resolvase"/>
</dbReference>
<dbReference type="SMART" id="SM00857">
    <property type="entry name" value="Resolvase"/>
    <property type="match status" value="1"/>
</dbReference>
<evidence type="ECO:0000259" key="6">
    <source>
        <dbReference type="PROSITE" id="PS51736"/>
    </source>
</evidence>
<dbReference type="InterPro" id="IPR038109">
    <property type="entry name" value="DNA_bind_recomb_sf"/>
</dbReference>
<keyword evidence="9" id="KW-1185">Reference proteome</keyword>
<dbReference type="NCBIfam" id="NF041201">
    <property type="entry name" value="recomb_XisF"/>
    <property type="match status" value="1"/>
</dbReference>
<reference evidence="8" key="1">
    <citation type="submission" date="2020-10" db="EMBL/GenBank/DDBJ databases">
        <authorList>
            <person name="Castelo-Branco R."/>
            <person name="Eusebio N."/>
            <person name="Adriana R."/>
            <person name="Vieira A."/>
            <person name="Brugerolle De Fraissinette N."/>
            <person name="Rezende De Castro R."/>
            <person name="Schneider M.P."/>
            <person name="Vasconcelos V."/>
            <person name="Leao P.N."/>
        </authorList>
    </citation>
    <scope>NUCLEOTIDE SEQUENCE</scope>
    <source>
        <strain evidence="8">LEGE 06105</strain>
    </source>
</reference>
<gene>
    <name evidence="8" type="ORF">IQ247_09725</name>
</gene>
<dbReference type="GO" id="GO:0003677">
    <property type="term" value="F:DNA binding"/>
    <property type="evidence" value="ECO:0007669"/>
    <property type="project" value="UniProtKB-KW"/>
</dbReference>
<dbReference type="AlphaFoldDB" id="A0A8J7F407"/>
<evidence type="ECO:0000256" key="2">
    <source>
        <dbReference type="ARBA" id="ARBA00023125"/>
    </source>
</evidence>
<dbReference type="RefSeq" id="WP_193919395.1">
    <property type="nucleotide sequence ID" value="NZ_JADEWL010000022.1"/>
</dbReference>
<evidence type="ECO:0000256" key="3">
    <source>
        <dbReference type="ARBA" id="ARBA00023172"/>
    </source>
</evidence>
<feature type="domain" description="Recombinase" evidence="7">
    <location>
        <begin position="147"/>
        <end position="252"/>
    </location>
</feature>
<evidence type="ECO:0000256" key="5">
    <source>
        <dbReference type="PROSITE-ProRule" id="PRU10137"/>
    </source>
</evidence>
<dbReference type="GO" id="GO:0015074">
    <property type="term" value="P:DNA integration"/>
    <property type="evidence" value="ECO:0007669"/>
    <property type="project" value="UniProtKB-KW"/>
</dbReference>
<dbReference type="Pfam" id="PF00239">
    <property type="entry name" value="Resolvase"/>
    <property type="match status" value="1"/>
</dbReference>
<sequence length="441" mass="50447">MKVGYARVSSKNQADTDALNQQVERLRKAGAEEILTDIQSGREDSRKNYKQLLKLVKASAVTEVITTRLDRLGRNAIEIHRAIELFREHSVKFTNLDMPLDGSGSAMEWLTIQNIASMAEFESRSISDRVRHGLNYYRENLKAFKPPFGYTKDENLKLIPHPVNWDIARELCERLRSQTKTKISRWLADKHGVKMYPTSFRRYILNPCLRGHTVYKVDGEEKIHYNTHPALLSEVEYQELEQTTRLKTRRDTSKYKLHFLAGLFRCGVCGAAMSKSGANSPQSKNVLRFQCAAYKAFGLKSCTNKKTIAASIVKREVIGELRLYAIMITRDIELLATERNEDDPELLQLQQQINGLKKLGDNPAIAFAIADLEKQIRNREHHQNVRGSTIKEDKKILYALLQADFLESLPDEELRSICIRFISSVKYSGGKELNISMRALV</sequence>
<dbReference type="PROSITE" id="PS00397">
    <property type="entry name" value="RECOMBINASES_1"/>
    <property type="match status" value="1"/>
</dbReference>
<dbReference type="InterPro" id="IPR006119">
    <property type="entry name" value="Resolv_N"/>
</dbReference>
<protein>
    <submittedName>
        <fullName evidence="8">Recombinase family protein</fullName>
    </submittedName>
</protein>
<evidence type="ECO:0000256" key="1">
    <source>
        <dbReference type="ARBA" id="ARBA00022908"/>
    </source>
</evidence>
<dbReference type="InterPro" id="IPR036162">
    <property type="entry name" value="Resolvase-like_N_sf"/>
</dbReference>
<dbReference type="GO" id="GO:0000150">
    <property type="term" value="F:DNA strand exchange activity"/>
    <property type="evidence" value="ECO:0007669"/>
    <property type="project" value="InterPro"/>
</dbReference>
<dbReference type="InterPro" id="IPR006118">
    <property type="entry name" value="Recombinase_CS"/>
</dbReference>
<keyword evidence="2" id="KW-0238">DNA-binding</keyword>
<comment type="caution">
    <text evidence="8">The sequence shown here is derived from an EMBL/GenBank/DDBJ whole genome shotgun (WGS) entry which is preliminary data.</text>
</comment>
<dbReference type="PROSITE" id="PS51737">
    <property type="entry name" value="RECOMBINASE_DNA_BIND"/>
    <property type="match status" value="1"/>
</dbReference>
<dbReference type="PANTHER" id="PTHR30461:SF2">
    <property type="entry name" value="SERINE RECOMBINASE PINE-RELATED"/>
    <property type="match status" value="1"/>
</dbReference>
<dbReference type="Proteomes" id="UP000620559">
    <property type="component" value="Unassembled WGS sequence"/>
</dbReference>
<dbReference type="SUPFAM" id="SSF53041">
    <property type="entry name" value="Resolvase-like"/>
    <property type="match status" value="1"/>
</dbReference>
<evidence type="ECO:0000256" key="4">
    <source>
        <dbReference type="PIRSR" id="PIRSR606118-50"/>
    </source>
</evidence>
<dbReference type="CDD" id="cd03768">
    <property type="entry name" value="SR_ResInv"/>
    <property type="match status" value="1"/>
</dbReference>
<dbReference type="InterPro" id="IPR025827">
    <property type="entry name" value="Zn_ribbon_recom_dom"/>
</dbReference>
<dbReference type="InterPro" id="IPR011109">
    <property type="entry name" value="DNA_bind_recombinase_dom"/>
</dbReference>
<feature type="active site" description="O-(5'-phospho-DNA)-serine intermediate" evidence="4 5">
    <location>
        <position position="9"/>
    </location>
</feature>
<dbReference type="EMBL" id="JADEWL010000022">
    <property type="protein sequence ID" value="MBE9212960.1"/>
    <property type="molecule type" value="Genomic_DNA"/>
</dbReference>
<dbReference type="Gene3D" id="3.40.50.1390">
    <property type="entry name" value="Resolvase, N-terminal catalytic domain"/>
    <property type="match status" value="1"/>
</dbReference>
<organism evidence="8 9">
    <name type="scientific">Plectonema cf. radiosum LEGE 06105</name>
    <dbReference type="NCBI Taxonomy" id="945769"/>
    <lineage>
        <taxon>Bacteria</taxon>
        <taxon>Bacillati</taxon>
        <taxon>Cyanobacteriota</taxon>
        <taxon>Cyanophyceae</taxon>
        <taxon>Oscillatoriophycideae</taxon>
        <taxon>Oscillatoriales</taxon>
        <taxon>Microcoleaceae</taxon>
        <taxon>Plectonema</taxon>
    </lineage>
</organism>
<dbReference type="PROSITE" id="PS51736">
    <property type="entry name" value="RECOMBINASES_3"/>
    <property type="match status" value="1"/>
</dbReference>